<dbReference type="AlphaFoldDB" id="A0AA36PKJ9"/>
<reference evidence="1 2" key="1">
    <citation type="submission" date="2015-03" db="EMBL/GenBank/DDBJ databases">
        <authorList>
            <consortium name="Pathogen Informatics"/>
            <person name="Murphy D."/>
        </authorList>
    </citation>
    <scope>NUCLEOTIDE SEQUENCE [LARGE SCALE GENOMIC DNA]</scope>
    <source>
        <strain evidence="1 2">FE82747</strain>
    </source>
</reference>
<evidence type="ECO:0000313" key="1">
    <source>
        <dbReference type="EMBL" id="CNI58963.1"/>
    </source>
</evidence>
<name>A0AA36PKJ9_YERMO</name>
<dbReference type="Proteomes" id="UP000040841">
    <property type="component" value="Unassembled WGS sequence"/>
</dbReference>
<accession>A0AA36PKJ9</accession>
<evidence type="ECO:0000313" key="2">
    <source>
        <dbReference type="Proteomes" id="UP000040841"/>
    </source>
</evidence>
<evidence type="ECO:0008006" key="3">
    <source>
        <dbReference type="Google" id="ProtNLM"/>
    </source>
</evidence>
<dbReference type="RefSeq" id="WP_049679177.1">
    <property type="nucleotide sequence ID" value="NZ_CABMMJ010000013.1"/>
</dbReference>
<gene>
    <name evidence="1" type="ORF">ERS008502_03703</name>
</gene>
<organism evidence="1 2">
    <name type="scientific">Yersinia mollaretii</name>
    <dbReference type="NCBI Taxonomy" id="33060"/>
    <lineage>
        <taxon>Bacteria</taxon>
        <taxon>Pseudomonadati</taxon>
        <taxon>Pseudomonadota</taxon>
        <taxon>Gammaproteobacteria</taxon>
        <taxon>Enterobacterales</taxon>
        <taxon>Yersiniaceae</taxon>
        <taxon>Yersinia</taxon>
    </lineage>
</organism>
<dbReference type="EMBL" id="CQBM01000013">
    <property type="protein sequence ID" value="CNI58963.1"/>
    <property type="molecule type" value="Genomic_DNA"/>
</dbReference>
<protein>
    <recommendedName>
        <fullName evidence="3">Prophage protein</fullName>
    </recommendedName>
</protein>
<comment type="caution">
    <text evidence="1">The sequence shown here is derived from an EMBL/GenBank/DDBJ whole genome shotgun (WGS) entry which is preliminary data.</text>
</comment>
<proteinExistence type="predicted"/>
<sequence length="214" mass="23737">MNDIHHFSPKISTLSGHVYAEATPDGINFMTRNDEGIYQHSRLVGYSASIRQLDSGQFDSKLSDGLRVLAEIYQGNVNGWFRQSEEQAVTCWRWMVATLFINEQLAQHGTIDATKEDGTTERAAVYRGQRGGIVIYPATERFALANNVEGLAFEKFGADAHRKAVMIYQSMTEADDSGGNLRLSQWGRDSLALLHDGFIEMLNTEGIPAAPVAH</sequence>